<gene>
    <name evidence="1" type="ORF">JCM19237_1937</name>
</gene>
<proteinExistence type="predicted"/>
<protein>
    <submittedName>
        <fullName evidence="1">Uncharacterized protein</fullName>
    </submittedName>
</protein>
<evidence type="ECO:0000313" key="2">
    <source>
        <dbReference type="Proteomes" id="UP000029227"/>
    </source>
</evidence>
<sequence length="47" mass="5576">MPFIDWLLWPIYHAILNKCRYPSELVINALYLSHSVDNNLLIENSMN</sequence>
<name>A0A090RFE7_9GAMM</name>
<organism evidence="1 2">
    <name type="scientific">Photobacterium aphoticum</name>
    <dbReference type="NCBI Taxonomy" id="754436"/>
    <lineage>
        <taxon>Bacteria</taxon>
        <taxon>Pseudomonadati</taxon>
        <taxon>Pseudomonadota</taxon>
        <taxon>Gammaproteobacteria</taxon>
        <taxon>Vibrionales</taxon>
        <taxon>Vibrionaceae</taxon>
        <taxon>Photobacterium</taxon>
    </lineage>
</organism>
<dbReference type="AlphaFoldDB" id="A0A090RFE7"/>
<evidence type="ECO:0000313" key="1">
    <source>
        <dbReference type="EMBL" id="GAL06292.1"/>
    </source>
</evidence>
<comment type="caution">
    <text evidence="1">The sequence shown here is derived from an EMBL/GenBank/DDBJ whole genome shotgun (WGS) entry which is preliminary data.</text>
</comment>
<reference evidence="1 2" key="1">
    <citation type="journal article" date="2014" name="Genome Announc.">
        <title>Draft Genome Sequences of Two Vibrionaceae Species, Vibrio ponticus C121 and Photobacterium aphoticum C119, Isolated as Coral Reef Microbiota.</title>
        <authorList>
            <person name="Al-saari N."/>
            <person name="Meirelles P.M."/>
            <person name="Mino S."/>
            <person name="Suda W."/>
            <person name="Oshima K."/>
            <person name="Hattori M."/>
            <person name="Ohkuma M."/>
            <person name="Thompson F.L."/>
            <person name="Gomez-Gil B."/>
            <person name="Sawabe T."/>
            <person name="Sawabe T."/>
        </authorList>
    </citation>
    <scope>NUCLEOTIDE SEQUENCE [LARGE SCALE GENOMIC DNA]</scope>
    <source>
        <strain evidence="1 2">JCM 19237</strain>
    </source>
</reference>
<dbReference type="Proteomes" id="UP000029227">
    <property type="component" value="Unassembled WGS sequence"/>
</dbReference>
<accession>A0A090RFE7</accession>
<dbReference type="EMBL" id="BBMN01000010">
    <property type="protein sequence ID" value="GAL06292.1"/>
    <property type="molecule type" value="Genomic_DNA"/>
</dbReference>